<dbReference type="Pfam" id="PF14584">
    <property type="entry name" value="DUF4446"/>
    <property type="match status" value="1"/>
</dbReference>
<keyword evidence="1" id="KW-0472">Membrane</keyword>
<dbReference type="InterPro" id="IPR027981">
    <property type="entry name" value="DUF4446"/>
</dbReference>
<proteinExistence type="predicted"/>
<comment type="caution">
    <text evidence="2">The sequence shown here is derived from an EMBL/GenBank/DDBJ whole genome shotgun (WGS) entry which is preliminary data.</text>
</comment>
<evidence type="ECO:0008006" key="4">
    <source>
        <dbReference type="Google" id="ProtNLM"/>
    </source>
</evidence>
<evidence type="ECO:0000256" key="1">
    <source>
        <dbReference type="SAM" id="Phobius"/>
    </source>
</evidence>
<dbReference type="AlphaFoldDB" id="A0A1G2F577"/>
<keyword evidence="1" id="KW-0812">Transmembrane</keyword>
<name>A0A1G2F577_9BACT</name>
<evidence type="ECO:0000313" key="3">
    <source>
        <dbReference type="Proteomes" id="UP000177725"/>
    </source>
</evidence>
<organism evidence="2 3">
    <name type="scientific">Candidatus Portnoybacteria bacterium RBG_13_41_18</name>
    <dbReference type="NCBI Taxonomy" id="1801991"/>
    <lineage>
        <taxon>Bacteria</taxon>
        <taxon>Candidatus Portnoyibacteriota</taxon>
    </lineage>
</organism>
<keyword evidence="1" id="KW-1133">Transmembrane helix</keyword>
<gene>
    <name evidence="2" type="ORF">A2174_00640</name>
</gene>
<reference evidence="2 3" key="1">
    <citation type="journal article" date="2016" name="Nat. Commun.">
        <title>Thousands of microbial genomes shed light on interconnected biogeochemical processes in an aquifer system.</title>
        <authorList>
            <person name="Anantharaman K."/>
            <person name="Brown C.T."/>
            <person name="Hug L.A."/>
            <person name="Sharon I."/>
            <person name="Castelle C.J."/>
            <person name="Probst A.J."/>
            <person name="Thomas B.C."/>
            <person name="Singh A."/>
            <person name="Wilkins M.J."/>
            <person name="Karaoz U."/>
            <person name="Brodie E.L."/>
            <person name="Williams K.H."/>
            <person name="Hubbard S.S."/>
            <person name="Banfield J.F."/>
        </authorList>
    </citation>
    <scope>NUCLEOTIDE SEQUENCE [LARGE SCALE GENOMIC DNA]</scope>
</reference>
<sequence length="172" mass="19678">MAAIINFAVNNTFLTVVVASGAFFICWIIYLQWQVWRLKKKVRTLFAGHKAMDLEGVIFEQIKRQRQTEKDLKNLDKFARYLEKMATKSVQKVGVVRFNPFKESGSDQSFSIALLDTTNSGVMISGLFTREGTRLYVKPLAGGESKYPLSNEEKQAIETAEKNWENKQNKTE</sequence>
<dbReference type="EMBL" id="MHMV01000055">
    <property type="protein sequence ID" value="OGZ33077.1"/>
    <property type="molecule type" value="Genomic_DNA"/>
</dbReference>
<dbReference type="Proteomes" id="UP000177725">
    <property type="component" value="Unassembled WGS sequence"/>
</dbReference>
<feature type="transmembrane region" description="Helical" evidence="1">
    <location>
        <begin position="12"/>
        <end position="33"/>
    </location>
</feature>
<accession>A0A1G2F577</accession>
<protein>
    <recommendedName>
        <fullName evidence="4">DUF4446 domain-containing protein</fullName>
    </recommendedName>
</protein>
<evidence type="ECO:0000313" key="2">
    <source>
        <dbReference type="EMBL" id="OGZ33077.1"/>
    </source>
</evidence>